<evidence type="ECO:0000313" key="2">
    <source>
        <dbReference type="Proteomes" id="UP001339962"/>
    </source>
</evidence>
<name>A0ABD5ITD1_9BACL</name>
<evidence type="ECO:0000313" key="1">
    <source>
        <dbReference type="EMBL" id="MED5051573.1"/>
    </source>
</evidence>
<dbReference type="EMBL" id="JARTLI010000007">
    <property type="protein sequence ID" value="MED5051573.1"/>
    <property type="molecule type" value="Genomic_DNA"/>
</dbReference>
<organism evidence="1 2">
    <name type="scientific">Anoxybacteroides rupiense</name>
    <dbReference type="NCBI Taxonomy" id="311460"/>
    <lineage>
        <taxon>Bacteria</taxon>
        <taxon>Bacillati</taxon>
        <taxon>Bacillota</taxon>
        <taxon>Bacilli</taxon>
        <taxon>Bacillales</taxon>
        <taxon>Anoxybacillaceae</taxon>
        <taxon>Anoxybacteroides</taxon>
    </lineage>
</organism>
<proteinExistence type="predicted"/>
<accession>A0ABD5ITD1</accession>
<dbReference type="RefSeq" id="WP_240371623.1">
    <property type="nucleotide sequence ID" value="NZ_JAHSSG010000013.1"/>
</dbReference>
<comment type="caution">
    <text evidence="1">The sequence shown here is derived from an EMBL/GenBank/DDBJ whole genome shotgun (WGS) entry which is preliminary data.</text>
</comment>
<reference evidence="1 2" key="1">
    <citation type="submission" date="2023-03" db="EMBL/GenBank/DDBJ databases">
        <title>Bacillus Genome Sequencing.</title>
        <authorList>
            <person name="Dunlap C."/>
        </authorList>
    </citation>
    <scope>NUCLEOTIDE SEQUENCE [LARGE SCALE GENOMIC DNA]</scope>
    <source>
        <strain evidence="1 2">NRS-38</strain>
    </source>
</reference>
<dbReference type="Proteomes" id="UP001339962">
    <property type="component" value="Unassembled WGS sequence"/>
</dbReference>
<dbReference type="AlphaFoldDB" id="A0ABD5ITD1"/>
<protein>
    <submittedName>
        <fullName evidence="1">Uncharacterized protein</fullName>
    </submittedName>
</protein>
<sequence>MFPNYKEFYPTSAIPMGENDRTAFIQNLSENKKTLFSATHWVIALEGSPTDHASELYYWTVKVYPSNNENIFYYEYPHLASLPLYSFHDAELLAKEIELQIKADELFTEKEPLLRFI</sequence>
<gene>
    <name evidence="1" type="ORF">P9850_06815</name>
</gene>